<evidence type="ECO:0000313" key="4">
    <source>
        <dbReference type="Proteomes" id="UP001203342"/>
    </source>
</evidence>
<name>A0ABT0TK46_9FLAO</name>
<feature type="signal peptide" evidence="2">
    <location>
        <begin position="1"/>
        <end position="18"/>
    </location>
</feature>
<evidence type="ECO:0008006" key="5">
    <source>
        <dbReference type="Google" id="ProtNLM"/>
    </source>
</evidence>
<reference evidence="3 4" key="1">
    <citation type="submission" date="2022-05" db="EMBL/GenBank/DDBJ databases">
        <title>Flavobacterium sp., isolated from activated sludge.</title>
        <authorList>
            <person name="Ran Q."/>
        </authorList>
    </citation>
    <scope>NUCLEOTIDE SEQUENCE [LARGE SCALE GENOMIC DNA]</scope>
    <source>
        <strain evidence="3 4">HXWNR69</strain>
    </source>
</reference>
<dbReference type="SUPFAM" id="SSF48452">
    <property type="entry name" value="TPR-like"/>
    <property type="match status" value="1"/>
</dbReference>
<dbReference type="PROSITE" id="PS50005">
    <property type="entry name" value="TPR"/>
    <property type="match status" value="1"/>
</dbReference>
<dbReference type="Proteomes" id="UP001203342">
    <property type="component" value="Unassembled WGS sequence"/>
</dbReference>
<keyword evidence="4" id="KW-1185">Reference proteome</keyword>
<organism evidence="3 4">
    <name type="scientific">Flavobacterium fragile</name>
    <dbReference type="NCBI Taxonomy" id="2949085"/>
    <lineage>
        <taxon>Bacteria</taxon>
        <taxon>Pseudomonadati</taxon>
        <taxon>Bacteroidota</taxon>
        <taxon>Flavobacteriia</taxon>
        <taxon>Flavobacteriales</taxon>
        <taxon>Flavobacteriaceae</taxon>
        <taxon>Flavobacterium</taxon>
    </lineage>
</organism>
<accession>A0ABT0TK46</accession>
<protein>
    <recommendedName>
        <fullName evidence="5">Tetratricopeptide repeat protein</fullName>
    </recommendedName>
</protein>
<evidence type="ECO:0000256" key="2">
    <source>
        <dbReference type="SAM" id="SignalP"/>
    </source>
</evidence>
<dbReference type="EMBL" id="JAMLJN010000010">
    <property type="protein sequence ID" value="MCL9770941.1"/>
    <property type="molecule type" value="Genomic_DNA"/>
</dbReference>
<comment type="caution">
    <text evidence="3">The sequence shown here is derived from an EMBL/GenBank/DDBJ whole genome shotgun (WGS) entry which is preliminary data.</text>
</comment>
<dbReference type="RefSeq" id="WP_250582716.1">
    <property type="nucleotide sequence ID" value="NZ_JAMLJN010000010.1"/>
</dbReference>
<evidence type="ECO:0000313" key="3">
    <source>
        <dbReference type="EMBL" id="MCL9770941.1"/>
    </source>
</evidence>
<proteinExistence type="predicted"/>
<evidence type="ECO:0000256" key="1">
    <source>
        <dbReference type="PROSITE-ProRule" id="PRU00339"/>
    </source>
</evidence>
<dbReference type="InterPro" id="IPR011990">
    <property type="entry name" value="TPR-like_helical_dom_sf"/>
</dbReference>
<dbReference type="InterPro" id="IPR019734">
    <property type="entry name" value="TPR_rpt"/>
</dbReference>
<feature type="repeat" description="TPR" evidence="1">
    <location>
        <begin position="244"/>
        <end position="277"/>
    </location>
</feature>
<keyword evidence="1" id="KW-0802">TPR repeat</keyword>
<sequence length="368" mass="42232">MKKLVLSATLLLSVATFAQKDELKTLKKIYSKNAITEKDLENYKLASDALQTLASEESDKVYAKFYKVMYPTVVLASKGEKATLEDQVKLYNPEFIKSYGEVINETLEFEKKSGKKIYTDELIQEKAEFKNGISSFAMNLNNAKKYKEASGLFYSLYLFDPMNEGKSLKNAAILSIQAEDYKLAQKLYEEYLESDYLNKGTTYLAINKANESEEEFNSREHRSQYITLGTHEKPKDVKNSTKKGDVYKILAILYTQNKEIEKAKVAYAEARKLLPNDEELKDGEFKVYYNSAISYLAEEQDIVKEINASRDNSKKYDELMKKRKEIFTKALPDLEKAYSINPNDTNTKSLLKTSYLITDQPEKAKAFN</sequence>
<feature type="chain" id="PRO_5045877791" description="Tetratricopeptide repeat protein" evidence="2">
    <location>
        <begin position="19"/>
        <end position="368"/>
    </location>
</feature>
<dbReference type="Gene3D" id="1.25.40.10">
    <property type="entry name" value="Tetratricopeptide repeat domain"/>
    <property type="match status" value="1"/>
</dbReference>
<keyword evidence="2" id="KW-0732">Signal</keyword>
<gene>
    <name evidence="3" type="ORF">NAT47_10980</name>
</gene>